<protein>
    <recommendedName>
        <fullName evidence="3">MULE transposase domain-containing protein</fullName>
    </recommendedName>
</protein>
<reference evidence="1 2" key="1">
    <citation type="journal article" date="2021" name="J. Hered.">
        <title>A chromosome-level genome assembly of the parasitoid wasp, Cotesia glomerata (Hymenoptera: Braconidae).</title>
        <authorList>
            <person name="Pinto B.J."/>
            <person name="Weis J.J."/>
            <person name="Gamble T."/>
            <person name="Ode P.J."/>
            <person name="Paul R."/>
            <person name="Zaspel J.M."/>
        </authorList>
    </citation>
    <scope>NUCLEOTIDE SEQUENCE [LARGE SCALE GENOMIC DNA]</scope>
    <source>
        <strain evidence="1">CgM1</strain>
    </source>
</reference>
<keyword evidence="2" id="KW-1185">Reference proteome</keyword>
<dbReference type="EMBL" id="JAHXZJ010002237">
    <property type="protein sequence ID" value="KAH0546591.1"/>
    <property type="molecule type" value="Genomic_DNA"/>
</dbReference>
<evidence type="ECO:0000313" key="1">
    <source>
        <dbReference type="EMBL" id="KAH0546591.1"/>
    </source>
</evidence>
<evidence type="ECO:0008006" key="3">
    <source>
        <dbReference type="Google" id="ProtNLM"/>
    </source>
</evidence>
<gene>
    <name evidence="1" type="ORF">KQX54_011833</name>
</gene>
<name>A0AAV7I941_COTGL</name>
<organism evidence="1 2">
    <name type="scientific">Cotesia glomerata</name>
    <name type="common">Lepidopteran parasitic wasp</name>
    <name type="synonym">Apanteles glomeratus</name>
    <dbReference type="NCBI Taxonomy" id="32391"/>
    <lineage>
        <taxon>Eukaryota</taxon>
        <taxon>Metazoa</taxon>
        <taxon>Ecdysozoa</taxon>
        <taxon>Arthropoda</taxon>
        <taxon>Hexapoda</taxon>
        <taxon>Insecta</taxon>
        <taxon>Pterygota</taxon>
        <taxon>Neoptera</taxon>
        <taxon>Endopterygota</taxon>
        <taxon>Hymenoptera</taxon>
        <taxon>Apocrita</taxon>
        <taxon>Ichneumonoidea</taxon>
        <taxon>Braconidae</taxon>
        <taxon>Microgastrinae</taxon>
        <taxon>Cotesia</taxon>
    </lineage>
</organism>
<comment type="caution">
    <text evidence="1">The sequence shown here is derived from an EMBL/GenBank/DDBJ whole genome shotgun (WGS) entry which is preliminary data.</text>
</comment>
<sequence>MKLDLQHAVRSSMDDFRVIYDRIALLHPNVASFVTFKSMKTSMLRWRQKIRPSKVTSLNEYLRVINLDKWIDFRKYSFGTITVNPIVMNNETIAVILGDIQFLALLNNIQELHIDATFEVCPRNISNYIQLLTIMATVSDTALPITWVIMTSKTTAAYTAVLNHFSQVFAPHINPSSVSVDFEE</sequence>
<dbReference type="AlphaFoldDB" id="A0AAV7I941"/>
<evidence type="ECO:0000313" key="2">
    <source>
        <dbReference type="Proteomes" id="UP000826195"/>
    </source>
</evidence>
<accession>A0AAV7I941</accession>
<proteinExistence type="predicted"/>
<dbReference type="Proteomes" id="UP000826195">
    <property type="component" value="Unassembled WGS sequence"/>
</dbReference>